<keyword evidence="7" id="KW-1185">Reference proteome</keyword>
<dbReference type="InterPro" id="IPR002893">
    <property type="entry name" value="Znf_MYND"/>
</dbReference>
<dbReference type="PROSITE" id="PS50865">
    <property type="entry name" value="ZF_MYND_2"/>
    <property type="match status" value="1"/>
</dbReference>
<dbReference type="Pfam" id="PF01753">
    <property type="entry name" value="zf-MYND"/>
    <property type="match status" value="1"/>
</dbReference>
<dbReference type="PANTHER" id="PTHR13244">
    <property type="entry name" value="ZINC FINGER MYND DOMAIN CONTAINING PROTEIN 10"/>
    <property type="match status" value="1"/>
</dbReference>
<dbReference type="AlphaFoldDB" id="A0AAN7VRH1"/>
<feature type="domain" description="MYND-type" evidence="5">
    <location>
        <begin position="385"/>
        <end position="421"/>
    </location>
</feature>
<reference evidence="6 7" key="1">
    <citation type="journal article" date="2024" name="Insects">
        <title>An Improved Chromosome-Level Genome Assembly of the Firefly Pyrocoelia pectoralis.</title>
        <authorList>
            <person name="Fu X."/>
            <person name="Meyer-Rochow V.B."/>
            <person name="Ballantyne L."/>
            <person name="Zhu X."/>
        </authorList>
    </citation>
    <scope>NUCLEOTIDE SEQUENCE [LARGE SCALE GENOMIC DNA]</scope>
    <source>
        <strain evidence="6">XCY_ONT2</strain>
    </source>
</reference>
<dbReference type="GO" id="GO:0008270">
    <property type="term" value="F:zinc ion binding"/>
    <property type="evidence" value="ECO:0007669"/>
    <property type="project" value="UniProtKB-KW"/>
</dbReference>
<gene>
    <name evidence="6" type="ORF">RI129_003551</name>
</gene>
<dbReference type="SUPFAM" id="SSF144232">
    <property type="entry name" value="HIT/MYND zinc finger-like"/>
    <property type="match status" value="1"/>
</dbReference>
<sequence>MMDSILLSTEIDLYVDTMKAQDMTTIGTRSWLEWHQRLQKLNQEALIEAAAVKEEYVQEALVTFGKIAVLVHEAILINVWKHKILPLLLRMEKDPSCTFVAYSVLYHEAVCVALLELIMYHANAAQALGDSAADLLHYCYGTVSQLLVLKEDIEDEDDHKSKQDLIRQRDDLAFDIGVRSLTILRYLGDNLDRLPLAVTARMFGINDVPILLTQMLIEKPWIRKGRQYVGGKWFDWDGESVTKVEAQVWLALRQLLLDPSCPSHYKITDSRRAQLMKLQQFLTPVLVDQISPLIELQQWLHRISVADQPCTPPVPILLEVMLEIQDKIIAECEGKWKQMARQQLSQIFSKNHAEIVETAQCLNEAYNTELLEKFDDINKKPERNCVKCGKGAMQRCSRCKSIWYCSRNCQVSHWSNHKEDCKET</sequence>
<evidence type="ECO:0000256" key="1">
    <source>
        <dbReference type="ARBA" id="ARBA00022723"/>
    </source>
</evidence>
<evidence type="ECO:0000313" key="7">
    <source>
        <dbReference type="Proteomes" id="UP001329430"/>
    </source>
</evidence>
<dbReference type="GO" id="GO:0036158">
    <property type="term" value="P:outer dynein arm assembly"/>
    <property type="evidence" value="ECO:0007669"/>
    <property type="project" value="TreeGrafter"/>
</dbReference>
<evidence type="ECO:0000256" key="2">
    <source>
        <dbReference type="ARBA" id="ARBA00022771"/>
    </source>
</evidence>
<evidence type="ECO:0000256" key="4">
    <source>
        <dbReference type="PROSITE-ProRule" id="PRU00134"/>
    </source>
</evidence>
<dbReference type="InterPro" id="IPR052298">
    <property type="entry name" value="ZMYND10"/>
</dbReference>
<dbReference type="Proteomes" id="UP001329430">
    <property type="component" value="Chromosome 2"/>
</dbReference>
<proteinExistence type="predicted"/>
<evidence type="ECO:0000256" key="3">
    <source>
        <dbReference type="ARBA" id="ARBA00022833"/>
    </source>
</evidence>
<dbReference type="Gene3D" id="6.10.140.2220">
    <property type="match status" value="1"/>
</dbReference>
<comment type="caution">
    <text evidence="6">The sequence shown here is derived from an EMBL/GenBank/DDBJ whole genome shotgun (WGS) entry which is preliminary data.</text>
</comment>
<keyword evidence="1" id="KW-0479">Metal-binding</keyword>
<dbReference type="GO" id="GO:0034451">
    <property type="term" value="C:centriolar satellite"/>
    <property type="evidence" value="ECO:0007669"/>
    <property type="project" value="TreeGrafter"/>
</dbReference>
<dbReference type="GO" id="GO:0005737">
    <property type="term" value="C:cytoplasm"/>
    <property type="evidence" value="ECO:0007669"/>
    <property type="project" value="TreeGrafter"/>
</dbReference>
<dbReference type="PANTHER" id="PTHR13244:SF7">
    <property type="entry name" value="ZINC FINGER MYND DOMAIN-CONTAINING PROTEIN 10"/>
    <property type="match status" value="1"/>
</dbReference>
<organism evidence="6 7">
    <name type="scientific">Pyrocoelia pectoralis</name>
    <dbReference type="NCBI Taxonomy" id="417401"/>
    <lineage>
        <taxon>Eukaryota</taxon>
        <taxon>Metazoa</taxon>
        <taxon>Ecdysozoa</taxon>
        <taxon>Arthropoda</taxon>
        <taxon>Hexapoda</taxon>
        <taxon>Insecta</taxon>
        <taxon>Pterygota</taxon>
        <taxon>Neoptera</taxon>
        <taxon>Endopterygota</taxon>
        <taxon>Coleoptera</taxon>
        <taxon>Polyphaga</taxon>
        <taxon>Elateriformia</taxon>
        <taxon>Elateroidea</taxon>
        <taxon>Lampyridae</taxon>
        <taxon>Lampyrinae</taxon>
        <taxon>Pyrocoelia</taxon>
    </lineage>
</organism>
<dbReference type="GO" id="GO:0036159">
    <property type="term" value="P:inner dynein arm assembly"/>
    <property type="evidence" value="ECO:0007669"/>
    <property type="project" value="TreeGrafter"/>
</dbReference>
<accession>A0AAN7VRH1</accession>
<dbReference type="GO" id="GO:0044458">
    <property type="term" value="P:motile cilium assembly"/>
    <property type="evidence" value="ECO:0007669"/>
    <property type="project" value="TreeGrafter"/>
</dbReference>
<name>A0AAN7VRH1_9COLE</name>
<protein>
    <recommendedName>
        <fullName evidence="5">MYND-type domain-containing protein</fullName>
    </recommendedName>
</protein>
<dbReference type="EMBL" id="JAVRBK010000002">
    <property type="protein sequence ID" value="KAK5648659.1"/>
    <property type="molecule type" value="Genomic_DNA"/>
</dbReference>
<dbReference type="PROSITE" id="PS01360">
    <property type="entry name" value="ZF_MYND_1"/>
    <property type="match status" value="1"/>
</dbReference>
<keyword evidence="2 4" id="KW-0863">Zinc-finger</keyword>
<evidence type="ECO:0000259" key="5">
    <source>
        <dbReference type="PROSITE" id="PS50865"/>
    </source>
</evidence>
<evidence type="ECO:0000313" key="6">
    <source>
        <dbReference type="EMBL" id="KAK5648659.1"/>
    </source>
</evidence>
<keyword evidence="3" id="KW-0862">Zinc</keyword>